<evidence type="ECO:0000256" key="4">
    <source>
        <dbReference type="ARBA" id="ARBA00022989"/>
    </source>
</evidence>
<proteinExistence type="predicted"/>
<evidence type="ECO:0000256" key="3">
    <source>
        <dbReference type="ARBA" id="ARBA00022692"/>
    </source>
</evidence>
<reference evidence="8" key="1">
    <citation type="journal article" date="2019" name="Int. J. Syst. Evol. Microbiol.">
        <title>The Global Catalogue of Microorganisms (GCM) 10K type strain sequencing project: providing services to taxonomists for standard genome sequencing and annotation.</title>
        <authorList>
            <consortium name="The Broad Institute Genomics Platform"/>
            <consortium name="The Broad Institute Genome Sequencing Center for Infectious Disease"/>
            <person name="Wu L."/>
            <person name="Ma J."/>
        </authorList>
    </citation>
    <scope>NUCLEOTIDE SEQUENCE [LARGE SCALE GENOMIC DNA]</scope>
    <source>
        <strain evidence="8">JCM 18541</strain>
    </source>
</reference>
<keyword evidence="3 6" id="KW-0812">Transmembrane</keyword>
<evidence type="ECO:0000313" key="8">
    <source>
        <dbReference type="Proteomes" id="UP001500187"/>
    </source>
</evidence>
<comment type="caution">
    <text evidence="7">The sequence shown here is derived from an EMBL/GenBank/DDBJ whole genome shotgun (WGS) entry which is preliminary data.</text>
</comment>
<feature type="transmembrane region" description="Helical" evidence="6">
    <location>
        <begin position="72"/>
        <end position="93"/>
    </location>
</feature>
<feature type="transmembrane region" description="Helical" evidence="6">
    <location>
        <begin position="41"/>
        <end position="66"/>
    </location>
</feature>
<keyword evidence="8" id="KW-1185">Reference proteome</keyword>
<dbReference type="PANTHER" id="PTHR30086">
    <property type="entry name" value="ARGININE EXPORTER PROTEIN ARGO"/>
    <property type="match status" value="1"/>
</dbReference>
<keyword evidence="4 6" id="KW-1133">Transmembrane helix</keyword>
<keyword evidence="2" id="KW-1003">Cell membrane</keyword>
<evidence type="ECO:0000256" key="1">
    <source>
        <dbReference type="ARBA" id="ARBA00004651"/>
    </source>
</evidence>
<feature type="transmembrane region" description="Helical" evidence="6">
    <location>
        <begin position="209"/>
        <end position="228"/>
    </location>
</feature>
<accession>A0ABP9AXP9</accession>
<protein>
    <submittedName>
        <fullName evidence="7">LysE family translocator</fullName>
    </submittedName>
</protein>
<feature type="transmembrane region" description="Helical" evidence="6">
    <location>
        <begin position="177"/>
        <end position="197"/>
    </location>
</feature>
<organism evidence="7 8">
    <name type="scientific">Rothia endophytica</name>
    <dbReference type="NCBI Taxonomy" id="1324766"/>
    <lineage>
        <taxon>Bacteria</taxon>
        <taxon>Bacillati</taxon>
        <taxon>Actinomycetota</taxon>
        <taxon>Actinomycetes</taxon>
        <taxon>Micrococcales</taxon>
        <taxon>Micrococcaceae</taxon>
        <taxon>Rothia</taxon>
    </lineage>
</organism>
<sequence length="234" mass="24341">MTLSQALIGFAGIAFLITIIPATDTALVLRSLVARGRTAAFACILGITAGLLIWGIAAATGLAVLMATAPGVFDAITLAGGAYLIYLGVRFLLNLRHWGSVTALKTQDAALAILPTPETPGGKFDSASNPNAGVYRDFLAGFIANILNPKIAVFYIATVPPFMVATVPPLLMGTYLALIHGGINVAWFAVIVALASLSMKWLLHPRATLVIDGVAGTVLVIFGVTILWEAALSL</sequence>
<keyword evidence="5 6" id="KW-0472">Membrane</keyword>
<name>A0ABP9AXP9_9MICC</name>
<gene>
    <name evidence="7" type="ORF">GCM10023352_00860</name>
</gene>
<comment type="subcellular location">
    <subcellularLocation>
        <location evidence="1">Cell membrane</location>
        <topology evidence="1">Multi-pass membrane protein</topology>
    </subcellularLocation>
</comment>
<dbReference type="RefSeq" id="WP_345443286.1">
    <property type="nucleotide sequence ID" value="NZ_BAABKP010000001.1"/>
</dbReference>
<evidence type="ECO:0000256" key="2">
    <source>
        <dbReference type="ARBA" id="ARBA00022475"/>
    </source>
</evidence>
<feature type="transmembrane region" description="Helical" evidence="6">
    <location>
        <begin position="6"/>
        <end position="29"/>
    </location>
</feature>
<dbReference type="EMBL" id="BAABKP010000001">
    <property type="protein sequence ID" value="GAA4787166.1"/>
    <property type="molecule type" value="Genomic_DNA"/>
</dbReference>
<dbReference type="Pfam" id="PF01810">
    <property type="entry name" value="LysE"/>
    <property type="match status" value="1"/>
</dbReference>
<dbReference type="PANTHER" id="PTHR30086:SF20">
    <property type="entry name" value="ARGININE EXPORTER PROTEIN ARGO-RELATED"/>
    <property type="match status" value="1"/>
</dbReference>
<dbReference type="InterPro" id="IPR001123">
    <property type="entry name" value="LeuE-type"/>
</dbReference>
<dbReference type="Proteomes" id="UP001500187">
    <property type="component" value="Unassembled WGS sequence"/>
</dbReference>
<evidence type="ECO:0000256" key="6">
    <source>
        <dbReference type="SAM" id="Phobius"/>
    </source>
</evidence>
<evidence type="ECO:0000313" key="7">
    <source>
        <dbReference type="EMBL" id="GAA4787166.1"/>
    </source>
</evidence>
<evidence type="ECO:0000256" key="5">
    <source>
        <dbReference type="ARBA" id="ARBA00023136"/>
    </source>
</evidence>